<name>A0ABM1EBT7_PRICU</name>
<feature type="domain" description="SH3" evidence="16">
    <location>
        <begin position="746"/>
        <end position="805"/>
    </location>
</feature>
<dbReference type="CDD" id="cd11785">
    <property type="entry name" value="SH3_SH3RF_C"/>
    <property type="match status" value="1"/>
</dbReference>
<evidence type="ECO:0000313" key="19">
    <source>
        <dbReference type="RefSeq" id="XP_014669658.1"/>
    </source>
</evidence>
<dbReference type="SUPFAM" id="SSF50044">
    <property type="entry name" value="SH3-domain"/>
    <property type="match status" value="4"/>
</dbReference>
<keyword evidence="7" id="KW-0479">Metal-binding</keyword>
<feature type="region of interest" description="Disordered" evidence="15">
    <location>
        <begin position="601"/>
        <end position="664"/>
    </location>
</feature>
<dbReference type="InterPro" id="IPR001841">
    <property type="entry name" value="Znf_RING"/>
</dbReference>
<feature type="compositionally biased region" description="Polar residues" evidence="15">
    <location>
        <begin position="605"/>
        <end position="618"/>
    </location>
</feature>
<dbReference type="Pfam" id="PF00018">
    <property type="entry name" value="SH3_1"/>
    <property type="match status" value="3"/>
</dbReference>
<dbReference type="CDD" id="cd11787">
    <property type="entry name" value="SH3_SH3RF_2"/>
    <property type="match status" value="1"/>
</dbReference>
<evidence type="ECO:0000256" key="1">
    <source>
        <dbReference type="ARBA" id="ARBA00000900"/>
    </source>
</evidence>
<keyword evidence="11" id="KW-0862">Zinc</keyword>
<comment type="catalytic activity">
    <reaction evidence="1">
        <text>S-ubiquitinyl-[E2 ubiquitin-conjugating enzyme]-L-cysteine + [acceptor protein]-L-lysine = [E2 ubiquitin-conjugating enzyme]-L-cysteine + N(6)-ubiquitinyl-[acceptor protein]-L-lysine.</text>
        <dbReference type="EC" id="2.3.2.27"/>
    </reaction>
</comment>
<proteinExistence type="inferred from homology"/>
<keyword evidence="12" id="KW-0832">Ubl conjugation</keyword>
<dbReference type="InterPro" id="IPR036028">
    <property type="entry name" value="SH3-like_dom_sf"/>
</dbReference>
<dbReference type="CDD" id="cd16750">
    <property type="entry name" value="RING-HC_SH3RF3"/>
    <property type="match status" value="1"/>
</dbReference>
<evidence type="ECO:0000259" key="17">
    <source>
        <dbReference type="PROSITE" id="PS50089"/>
    </source>
</evidence>
<protein>
    <recommendedName>
        <fullName evidence="4">RING-type E3 ubiquitin transferase</fullName>
        <ecNumber evidence="4">2.3.2.27</ecNumber>
    </recommendedName>
</protein>
<dbReference type="SUPFAM" id="SSF57850">
    <property type="entry name" value="RING/U-box"/>
    <property type="match status" value="1"/>
</dbReference>
<evidence type="ECO:0000256" key="9">
    <source>
        <dbReference type="ARBA" id="ARBA00022771"/>
    </source>
</evidence>
<dbReference type="GeneID" id="106810732"/>
<dbReference type="InterPro" id="IPR050384">
    <property type="entry name" value="Endophilin_SH3RF"/>
</dbReference>
<dbReference type="SMART" id="SM00184">
    <property type="entry name" value="RING"/>
    <property type="match status" value="1"/>
</dbReference>
<evidence type="ECO:0000313" key="18">
    <source>
        <dbReference type="Proteomes" id="UP000695022"/>
    </source>
</evidence>
<feature type="region of interest" description="Disordered" evidence="15">
    <location>
        <begin position="341"/>
        <end position="396"/>
    </location>
</feature>
<feature type="region of interest" description="Disordered" evidence="15">
    <location>
        <begin position="677"/>
        <end position="742"/>
    </location>
</feature>
<evidence type="ECO:0000256" key="5">
    <source>
        <dbReference type="ARBA" id="ARBA00022443"/>
    </source>
</evidence>
<keyword evidence="9 13" id="KW-0863">Zinc-finger</keyword>
<evidence type="ECO:0000256" key="6">
    <source>
        <dbReference type="ARBA" id="ARBA00022679"/>
    </source>
</evidence>
<accession>A0ABM1EBT7</accession>
<dbReference type="PANTHER" id="PTHR14167">
    <property type="entry name" value="SH3 DOMAIN-CONTAINING"/>
    <property type="match status" value="1"/>
</dbReference>
<evidence type="ECO:0000256" key="12">
    <source>
        <dbReference type="ARBA" id="ARBA00022843"/>
    </source>
</evidence>
<dbReference type="SMART" id="SM00326">
    <property type="entry name" value="SH3"/>
    <property type="match status" value="4"/>
</dbReference>
<evidence type="ECO:0000256" key="13">
    <source>
        <dbReference type="PROSITE-ProRule" id="PRU00175"/>
    </source>
</evidence>
<dbReference type="InterPro" id="IPR028502">
    <property type="entry name" value="SH3RF3_RING-HC_Zfn"/>
</dbReference>
<reference evidence="19" key="1">
    <citation type="submission" date="2025-08" db="UniProtKB">
        <authorList>
            <consortium name="RefSeq"/>
        </authorList>
    </citation>
    <scope>IDENTIFICATION</scope>
</reference>
<dbReference type="RefSeq" id="XP_014669658.1">
    <property type="nucleotide sequence ID" value="XM_014814172.1"/>
</dbReference>
<evidence type="ECO:0000256" key="10">
    <source>
        <dbReference type="ARBA" id="ARBA00022786"/>
    </source>
</evidence>
<feature type="compositionally biased region" description="Low complexity" evidence="15">
    <location>
        <begin position="366"/>
        <end position="375"/>
    </location>
</feature>
<dbReference type="PRINTS" id="PR00499">
    <property type="entry name" value="P67PHOX"/>
</dbReference>
<dbReference type="InterPro" id="IPR035816">
    <property type="entry name" value="SH3RF1/SH3RF3_SH3_4"/>
</dbReference>
<evidence type="ECO:0000256" key="8">
    <source>
        <dbReference type="ARBA" id="ARBA00022737"/>
    </source>
</evidence>
<evidence type="ECO:0000259" key="16">
    <source>
        <dbReference type="PROSITE" id="PS50002"/>
    </source>
</evidence>
<dbReference type="Gene3D" id="2.30.30.40">
    <property type="entry name" value="SH3 Domains"/>
    <property type="match status" value="4"/>
</dbReference>
<feature type="domain" description="SH3" evidence="16">
    <location>
        <begin position="206"/>
        <end position="265"/>
    </location>
</feature>
<sequence>MDHKLLNDLLECSVCFEMLDETSRVLPCQHTFCRRCLEEIVESHRELRCPECRTLVDVKVDGLPTNILLVRLLEGLKTRSVTDAQLPTASNNVVGGSPGGIANTGSSPGGVANTGGSPGGIANTGGSPGGVANTGGSPGSVAKTGDAQSAGTSPGLAGISARESPARTVCSPRLGISATTTTTQAGGSRGTPPQRSPSHAAGEQRPAQPCARALFAYEAREHGDLTFARGDLILLRKQIDDNWYVGEIDGRHGFLPVSYIQVLTPLPSAAPQAKALYDFKVSDQNEKDCLTFKKGNVIQVIRRVDENWAEGRLADRIGIFPISFVDLNNPAKALIKLSASAPGPAKVAPPTPSTSDTSESDGQQTTPARAAALLPTKKRHSMSALPSSPVRAAVPSQRHSLEIGMVTLPPRTSTESARLPPLHPPPQAGKEAYPTTMLSCAGPGGGGAVQGSVALGTSGISAARLASAAKKNQPALLYSALYPYKPQKPDELELRKGDLYSVLEKCHDGWYRGICLRTNAAGVFPGNYAQAAKSPSTLPQRAAAARQPTAGVRTCALGGSPKSEVSIPPRQTCGMTTAAAAVPPRPYVSASAASRRVVSSPSVLGQVTPTSSTVSAPPNMSVGGGGGGGGGGGLWHGDARPDAAKGWKEEKLEKKKKRFGGKKEKSAKDLFHFLTGSGRKKHAGQLHPLPTADGGSPVTAAAAAQGRHHRSDGDITSAANRSLSTPDGATAADLQSDSRPMQPAPLIRERFRCVVPYPPQGEHELELKIGDIVYVHKKRDDGWYKGTLQRTGKGGLFPGTFVESF</sequence>
<dbReference type="InterPro" id="IPR013083">
    <property type="entry name" value="Znf_RING/FYVE/PHD"/>
</dbReference>
<keyword evidence="10" id="KW-0833">Ubl conjugation pathway</keyword>
<dbReference type="PANTHER" id="PTHR14167:SF51">
    <property type="entry name" value="RING-TYPE E3 UBIQUITIN TRANSFERASE"/>
    <property type="match status" value="1"/>
</dbReference>
<dbReference type="PROSITE" id="PS00518">
    <property type="entry name" value="ZF_RING_1"/>
    <property type="match status" value="1"/>
</dbReference>
<dbReference type="Gene3D" id="3.30.40.10">
    <property type="entry name" value="Zinc/RING finger domain, C3HC4 (zinc finger)"/>
    <property type="match status" value="1"/>
</dbReference>
<comment type="pathway">
    <text evidence="2">Protein modification; protein ubiquitination.</text>
</comment>
<dbReference type="PRINTS" id="PR00452">
    <property type="entry name" value="SH3DOMAIN"/>
</dbReference>
<dbReference type="EC" id="2.3.2.27" evidence="4"/>
<keyword evidence="18" id="KW-1185">Reference proteome</keyword>
<feature type="compositionally biased region" description="Gly residues" evidence="15">
    <location>
        <begin position="112"/>
        <end position="138"/>
    </location>
</feature>
<evidence type="ECO:0000256" key="3">
    <source>
        <dbReference type="ARBA" id="ARBA00008649"/>
    </source>
</evidence>
<dbReference type="Pfam" id="PF13923">
    <property type="entry name" value="zf-C3HC4_2"/>
    <property type="match status" value="1"/>
</dbReference>
<feature type="domain" description="SH3" evidence="16">
    <location>
        <begin position="473"/>
        <end position="534"/>
    </location>
</feature>
<evidence type="ECO:0000256" key="11">
    <source>
        <dbReference type="ARBA" id="ARBA00022833"/>
    </source>
</evidence>
<feature type="compositionally biased region" description="Gly residues" evidence="15">
    <location>
        <begin position="622"/>
        <end position="635"/>
    </location>
</feature>
<keyword evidence="6" id="KW-0808">Transferase</keyword>
<dbReference type="Proteomes" id="UP000695022">
    <property type="component" value="Unplaced"/>
</dbReference>
<feature type="region of interest" description="Disordered" evidence="15">
    <location>
        <begin position="88"/>
        <end position="207"/>
    </location>
</feature>
<feature type="domain" description="SH3" evidence="16">
    <location>
        <begin position="268"/>
        <end position="330"/>
    </location>
</feature>
<organism evidence="18 19">
    <name type="scientific">Priapulus caudatus</name>
    <name type="common">Priapulid worm</name>
    <dbReference type="NCBI Taxonomy" id="37621"/>
    <lineage>
        <taxon>Eukaryota</taxon>
        <taxon>Metazoa</taxon>
        <taxon>Ecdysozoa</taxon>
        <taxon>Scalidophora</taxon>
        <taxon>Priapulida</taxon>
        <taxon>Priapulimorpha</taxon>
        <taxon>Priapulimorphida</taxon>
        <taxon>Priapulidae</taxon>
        <taxon>Priapulus</taxon>
    </lineage>
</organism>
<feature type="compositionally biased region" description="Polar residues" evidence="15">
    <location>
        <begin position="717"/>
        <end position="739"/>
    </location>
</feature>
<dbReference type="Pfam" id="PF14604">
    <property type="entry name" value="SH3_9"/>
    <property type="match status" value="1"/>
</dbReference>
<evidence type="ECO:0000256" key="2">
    <source>
        <dbReference type="ARBA" id="ARBA00004906"/>
    </source>
</evidence>
<dbReference type="PROSITE" id="PS50089">
    <property type="entry name" value="ZF_RING_2"/>
    <property type="match status" value="1"/>
</dbReference>
<dbReference type="InterPro" id="IPR001452">
    <property type="entry name" value="SH3_domain"/>
</dbReference>
<gene>
    <name evidence="19" type="primary">LOC106810732</name>
</gene>
<evidence type="ECO:0000256" key="15">
    <source>
        <dbReference type="SAM" id="MobiDB-lite"/>
    </source>
</evidence>
<evidence type="ECO:0000256" key="7">
    <source>
        <dbReference type="ARBA" id="ARBA00022723"/>
    </source>
</evidence>
<dbReference type="PROSITE" id="PS50002">
    <property type="entry name" value="SH3"/>
    <property type="match status" value="4"/>
</dbReference>
<evidence type="ECO:0000256" key="4">
    <source>
        <dbReference type="ARBA" id="ARBA00012483"/>
    </source>
</evidence>
<evidence type="ECO:0000256" key="14">
    <source>
        <dbReference type="PROSITE-ProRule" id="PRU00192"/>
    </source>
</evidence>
<keyword evidence="8" id="KW-0677">Repeat</keyword>
<keyword evidence="5 14" id="KW-0728">SH3 domain</keyword>
<comment type="similarity">
    <text evidence="3">Belongs to the SH3RF family.</text>
</comment>
<feature type="compositionally biased region" description="Basic and acidic residues" evidence="15">
    <location>
        <begin position="637"/>
        <end position="653"/>
    </location>
</feature>
<dbReference type="InterPro" id="IPR017907">
    <property type="entry name" value="Znf_RING_CS"/>
</dbReference>
<feature type="domain" description="RING-type" evidence="17">
    <location>
        <begin position="12"/>
        <end position="53"/>
    </location>
</feature>